<dbReference type="Proteomes" id="UP000694580">
    <property type="component" value="Chromosome 6"/>
</dbReference>
<feature type="domain" description="ZP" evidence="3">
    <location>
        <begin position="39"/>
        <end position="303"/>
    </location>
</feature>
<evidence type="ECO:0000256" key="2">
    <source>
        <dbReference type="ARBA" id="ARBA00023157"/>
    </source>
</evidence>
<dbReference type="SMART" id="SM00241">
    <property type="entry name" value="ZP"/>
    <property type="match status" value="1"/>
</dbReference>
<keyword evidence="5" id="KW-1185">Reference proteome</keyword>
<name>A0AAY4B4F8_9TELE</name>
<sequence>FSFAAEIDLKTIKVLWSNSQMQFQNRSKNNNSNSDVMVTCGTNRMELNILMCGVYFSGFNSSLLALNGQFGKPDCMGTPDWIARPPVLKFNFSITEQEVGSGLFSDYSNVQFVNVSGAVSSLDPSAGTITYRQQMLYMFSCRYPLQYLINNTRIGVAGVSLAVKDNNGSFISSLAMNLYGDSSYTSPLSIPDSGLNLKTRIYVEVKATNLTERFNVLLDRCYATPSPYPVNRSFFDLFVGCNHDAQTVMGVNGASQQARFSFEAFRFVEHRNQTVSTFYIHCATRLCERTYCSSLMQVPSFIGRRRRAVETAQGTSVTDVATVTSGPILTRLDKGRAFK</sequence>
<evidence type="ECO:0000313" key="4">
    <source>
        <dbReference type="Ensembl" id="ENSDCDP00010015777.1"/>
    </source>
</evidence>
<accession>A0AAY4B4F8</accession>
<dbReference type="AlphaFoldDB" id="A0AAY4B4F8"/>
<dbReference type="InterPro" id="IPR001507">
    <property type="entry name" value="ZP_dom"/>
</dbReference>
<evidence type="ECO:0000256" key="1">
    <source>
        <dbReference type="ARBA" id="ARBA00022729"/>
    </source>
</evidence>
<proteinExistence type="predicted"/>
<dbReference type="Gene3D" id="2.60.40.4100">
    <property type="entry name" value="Zona pellucida, ZP-C domain"/>
    <property type="match status" value="1"/>
</dbReference>
<dbReference type="PANTHER" id="PTHR14002:SF10">
    <property type="entry name" value="ZONA PELLUCIDA-LIKE DOMAIN-CONTAINING PROTEIN 1-RELATED"/>
    <property type="match status" value="1"/>
</dbReference>
<dbReference type="PANTHER" id="PTHR14002">
    <property type="entry name" value="ENDOGLIN/TGF-BETA RECEPTOR TYPE III"/>
    <property type="match status" value="1"/>
</dbReference>
<evidence type="ECO:0000313" key="5">
    <source>
        <dbReference type="Proteomes" id="UP000694580"/>
    </source>
</evidence>
<keyword evidence="2" id="KW-1015">Disulfide bond</keyword>
<reference evidence="4" key="2">
    <citation type="submission" date="2025-08" db="UniProtKB">
        <authorList>
            <consortium name="Ensembl"/>
        </authorList>
    </citation>
    <scope>IDENTIFICATION</scope>
</reference>
<dbReference type="Pfam" id="PF00100">
    <property type="entry name" value="Zona_pellucida"/>
    <property type="match status" value="1"/>
</dbReference>
<reference evidence="4 5" key="1">
    <citation type="submission" date="2020-06" db="EMBL/GenBank/DDBJ databases">
        <authorList>
            <consortium name="Wellcome Sanger Institute Data Sharing"/>
        </authorList>
    </citation>
    <scope>NUCLEOTIDE SEQUENCE [LARGE SCALE GENOMIC DNA]</scope>
</reference>
<dbReference type="InterPro" id="IPR042235">
    <property type="entry name" value="ZP-C_dom"/>
</dbReference>
<reference evidence="4" key="3">
    <citation type="submission" date="2025-09" db="UniProtKB">
        <authorList>
            <consortium name="Ensembl"/>
        </authorList>
    </citation>
    <scope>IDENTIFICATION</scope>
</reference>
<dbReference type="Pfam" id="PF23344">
    <property type="entry name" value="ZP-N"/>
    <property type="match status" value="1"/>
</dbReference>
<organism evidence="4 5">
    <name type="scientific">Denticeps clupeoides</name>
    <name type="common">denticle herring</name>
    <dbReference type="NCBI Taxonomy" id="299321"/>
    <lineage>
        <taxon>Eukaryota</taxon>
        <taxon>Metazoa</taxon>
        <taxon>Chordata</taxon>
        <taxon>Craniata</taxon>
        <taxon>Vertebrata</taxon>
        <taxon>Euteleostomi</taxon>
        <taxon>Actinopterygii</taxon>
        <taxon>Neopterygii</taxon>
        <taxon>Teleostei</taxon>
        <taxon>Clupei</taxon>
        <taxon>Clupeiformes</taxon>
        <taxon>Denticipitoidei</taxon>
        <taxon>Denticipitidae</taxon>
        <taxon>Denticeps</taxon>
    </lineage>
</organism>
<dbReference type="GeneTree" id="ENSGT00940000164443"/>
<evidence type="ECO:0000259" key="3">
    <source>
        <dbReference type="PROSITE" id="PS51034"/>
    </source>
</evidence>
<protein>
    <recommendedName>
        <fullName evidence="3">ZP domain-containing protein</fullName>
    </recommendedName>
</protein>
<dbReference type="InterPro" id="IPR055356">
    <property type="entry name" value="ZP-N"/>
</dbReference>
<dbReference type="PROSITE" id="PS51034">
    <property type="entry name" value="ZP_2"/>
    <property type="match status" value="1"/>
</dbReference>
<keyword evidence="1" id="KW-0732">Signal</keyword>
<dbReference type="InterPro" id="IPR055355">
    <property type="entry name" value="ZP-C"/>
</dbReference>
<dbReference type="Ensembl" id="ENSDCDT00010016737.1">
    <property type="protein sequence ID" value="ENSDCDP00010015777.1"/>
    <property type="gene ID" value="ENSDCDG00010007271.1"/>
</dbReference>